<protein>
    <submittedName>
        <fullName evidence="1">Uncharacterized protein</fullName>
    </submittedName>
</protein>
<gene>
    <name evidence="1" type="ORF">ZEAMMB73_Zm00001d012044</name>
</gene>
<dbReference type="IntAct" id="A0A1D6G678">
    <property type="interactions" value="7"/>
</dbReference>
<sequence length="103" mass="11784">MPLRSCLMAAGFAASRPLMRCSWRWRTATRSTPCFTRPEAAFLAPPKSLVLLSVLRSTKQKGKSLFKELVMLWLLVPLLRDILSLCLVVWFGTLFCHHSFIYP</sequence>
<dbReference type="AlphaFoldDB" id="A0A1D6G678"/>
<evidence type="ECO:0000313" key="1">
    <source>
        <dbReference type="EMBL" id="AQK98696.1"/>
    </source>
</evidence>
<organism evidence="1">
    <name type="scientific">Zea mays</name>
    <name type="common">Maize</name>
    <dbReference type="NCBI Taxonomy" id="4577"/>
    <lineage>
        <taxon>Eukaryota</taxon>
        <taxon>Viridiplantae</taxon>
        <taxon>Streptophyta</taxon>
        <taxon>Embryophyta</taxon>
        <taxon>Tracheophyta</taxon>
        <taxon>Spermatophyta</taxon>
        <taxon>Magnoliopsida</taxon>
        <taxon>Liliopsida</taxon>
        <taxon>Poales</taxon>
        <taxon>Poaceae</taxon>
        <taxon>PACMAD clade</taxon>
        <taxon>Panicoideae</taxon>
        <taxon>Andropogonodae</taxon>
        <taxon>Andropogoneae</taxon>
        <taxon>Tripsacinae</taxon>
        <taxon>Zea</taxon>
    </lineage>
</organism>
<name>A0A1D6G678_MAIZE</name>
<reference evidence="1" key="1">
    <citation type="submission" date="2015-12" db="EMBL/GenBank/DDBJ databases">
        <title>Update maize B73 reference genome by single molecule sequencing technologies.</title>
        <authorList>
            <consortium name="Maize Genome Sequencing Project"/>
            <person name="Ware D."/>
        </authorList>
    </citation>
    <scope>NUCLEOTIDE SEQUENCE</scope>
    <source>
        <tissue evidence="1">Seedling</tissue>
    </source>
</reference>
<accession>A0A1D6G678</accession>
<proteinExistence type="predicted"/>
<dbReference type="EMBL" id="CM000784">
    <property type="protein sequence ID" value="AQK98696.1"/>
    <property type="molecule type" value="Genomic_DNA"/>
</dbReference>